<accession>A0A9J7LJK4</accession>
<evidence type="ECO:0000256" key="1">
    <source>
        <dbReference type="SAM" id="MobiDB-lite"/>
    </source>
</evidence>
<protein>
    <recommendedName>
        <fullName evidence="5">Protein FAM181B</fullName>
    </recommendedName>
</protein>
<dbReference type="OrthoDB" id="5981837at2759"/>
<reference evidence="3 4" key="2">
    <citation type="submission" date="2025-04" db="UniProtKB">
        <authorList>
            <consortium name="RefSeq"/>
        </authorList>
    </citation>
    <scope>IDENTIFICATION</scope>
    <source>
        <strain evidence="3 4">S238N-H82</strain>
        <tissue evidence="3 4">Testes</tissue>
    </source>
</reference>
<dbReference type="RefSeq" id="XP_035682901.1">
    <property type="nucleotide sequence ID" value="XM_035827008.1"/>
</dbReference>
<proteinExistence type="predicted"/>
<dbReference type="PANTHER" id="PTHR33766:SF2">
    <property type="entry name" value="PROTEIN FAM181B"/>
    <property type="match status" value="1"/>
</dbReference>
<dbReference type="Proteomes" id="UP000001554">
    <property type="component" value="Chromosome 7"/>
</dbReference>
<gene>
    <name evidence="3 4" type="primary">LOC118420279</name>
</gene>
<dbReference type="OMA" id="ITNWQDD"/>
<feature type="region of interest" description="Disordered" evidence="1">
    <location>
        <begin position="72"/>
        <end position="185"/>
    </location>
</feature>
<feature type="compositionally biased region" description="Basic residues" evidence="1">
    <location>
        <begin position="78"/>
        <end position="97"/>
    </location>
</feature>
<evidence type="ECO:0008006" key="5">
    <source>
        <dbReference type="Google" id="ProtNLM"/>
    </source>
</evidence>
<dbReference type="InterPro" id="IPR029359">
    <property type="entry name" value="FAM181"/>
</dbReference>
<evidence type="ECO:0000313" key="4">
    <source>
        <dbReference type="RefSeq" id="XP_035682901.1"/>
    </source>
</evidence>
<feature type="compositionally biased region" description="Basic residues" evidence="1">
    <location>
        <begin position="160"/>
        <end position="170"/>
    </location>
</feature>
<evidence type="ECO:0000313" key="3">
    <source>
        <dbReference type="RefSeq" id="XP_035682900.1"/>
    </source>
</evidence>
<keyword evidence="2" id="KW-1185">Reference proteome</keyword>
<sequence>MRLDMTDSNPMLMELHPPPHPSQRLSPGVTPGSNPSPSPSHSPSCPSPRPSEVETDSLLSFMDTACNSIKLALDRPSRSRRKVNHRKYLQKQIKRCTQKLSPGDGESDDKDDNASDKEAATANKPASRRDSHIGAQSKSLAALFDPNTLKRPVNPAPTRGRTRVPLRKRNLPPSFFTEPGNQSGPRGAFQTCAVAGSWPLDGYRHPGVSDSLDIFNPDIADLITNWQDESGHISDPSMSAHAMPGNTAMAAPGDHTSIMLHMPSQPYGTNFNMNYPQTQSNQGLLTTAPQSWMSGSPSYPSAPASNYPASRDDFSRVGYPSSSSAGLSGSLYAPQVHQMPSGLPDFPQAFGHGQAAIGQQWPNSLCYTYL</sequence>
<dbReference type="Pfam" id="PF15238">
    <property type="entry name" value="TEADIR3"/>
    <property type="match status" value="1"/>
</dbReference>
<dbReference type="PANTHER" id="PTHR33766">
    <property type="entry name" value="PROTEIN FAM181B"/>
    <property type="match status" value="1"/>
</dbReference>
<dbReference type="AlphaFoldDB" id="A0A9J7LJK4"/>
<dbReference type="InterPro" id="IPR053819">
    <property type="entry name" value="TEADIR3_omega_loop"/>
</dbReference>
<evidence type="ECO:0000313" key="2">
    <source>
        <dbReference type="Proteomes" id="UP000001554"/>
    </source>
</evidence>
<organism evidence="2 3">
    <name type="scientific">Branchiostoma floridae</name>
    <name type="common">Florida lancelet</name>
    <name type="synonym">Amphioxus</name>
    <dbReference type="NCBI Taxonomy" id="7739"/>
    <lineage>
        <taxon>Eukaryota</taxon>
        <taxon>Metazoa</taxon>
        <taxon>Chordata</taxon>
        <taxon>Cephalochordata</taxon>
        <taxon>Leptocardii</taxon>
        <taxon>Amphioxiformes</taxon>
        <taxon>Branchiostomatidae</taxon>
        <taxon>Branchiostoma</taxon>
    </lineage>
</organism>
<dbReference type="KEGG" id="bfo:118420279"/>
<reference evidence="2" key="1">
    <citation type="journal article" date="2020" name="Nat. Ecol. Evol.">
        <title>Deeply conserved synteny resolves early events in vertebrate evolution.</title>
        <authorList>
            <person name="Simakov O."/>
            <person name="Marletaz F."/>
            <person name="Yue J.X."/>
            <person name="O'Connell B."/>
            <person name="Jenkins J."/>
            <person name="Brandt A."/>
            <person name="Calef R."/>
            <person name="Tung C.H."/>
            <person name="Huang T.K."/>
            <person name="Schmutz J."/>
            <person name="Satoh N."/>
            <person name="Yu J.K."/>
            <person name="Putnam N.H."/>
            <person name="Green R.E."/>
            <person name="Rokhsar D.S."/>
        </authorList>
    </citation>
    <scope>NUCLEOTIDE SEQUENCE [LARGE SCALE GENOMIC DNA]</scope>
    <source>
        <strain evidence="2">S238N-H82</strain>
    </source>
</reference>
<name>A0A9J7LJK4_BRAFL</name>
<feature type="compositionally biased region" description="Pro residues" evidence="1">
    <location>
        <begin position="34"/>
        <end position="49"/>
    </location>
</feature>
<dbReference type="GeneID" id="118420279"/>
<dbReference type="RefSeq" id="XP_035682900.1">
    <property type="nucleotide sequence ID" value="XM_035827007.1"/>
</dbReference>
<feature type="region of interest" description="Disordered" evidence="1">
    <location>
        <begin position="1"/>
        <end position="59"/>
    </location>
</feature>